<dbReference type="GO" id="GO:0000976">
    <property type="term" value="F:transcription cis-regulatory region binding"/>
    <property type="evidence" value="ECO:0007669"/>
    <property type="project" value="TreeGrafter"/>
</dbReference>
<name>A0A941DJ07_9BURK</name>
<protein>
    <submittedName>
        <fullName evidence="7">TetR family transcriptional regulator</fullName>
    </submittedName>
</protein>
<dbReference type="GO" id="GO:0003700">
    <property type="term" value="F:DNA-binding transcription factor activity"/>
    <property type="evidence" value="ECO:0007669"/>
    <property type="project" value="TreeGrafter"/>
</dbReference>
<proteinExistence type="predicted"/>
<dbReference type="AlphaFoldDB" id="A0A941DJ07"/>
<evidence type="ECO:0000256" key="3">
    <source>
        <dbReference type="ARBA" id="ARBA00023163"/>
    </source>
</evidence>
<dbReference type="PROSITE" id="PS50977">
    <property type="entry name" value="HTH_TETR_2"/>
    <property type="match status" value="1"/>
</dbReference>
<dbReference type="SUPFAM" id="SSF46689">
    <property type="entry name" value="Homeodomain-like"/>
    <property type="match status" value="1"/>
</dbReference>
<dbReference type="PRINTS" id="PR00455">
    <property type="entry name" value="HTHTETR"/>
</dbReference>
<keyword evidence="3" id="KW-0804">Transcription</keyword>
<organism evidence="7 8">
    <name type="scientific">Undibacterium luofuense</name>
    <dbReference type="NCBI Taxonomy" id="2828733"/>
    <lineage>
        <taxon>Bacteria</taxon>
        <taxon>Pseudomonadati</taxon>
        <taxon>Pseudomonadota</taxon>
        <taxon>Betaproteobacteria</taxon>
        <taxon>Burkholderiales</taxon>
        <taxon>Oxalobacteraceae</taxon>
        <taxon>Undibacterium</taxon>
    </lineage>
</organism>
<dbReference type="Proteomes" id="UP000680067">
    <property type="component" value="Unassembled WGS sequence"/>
</dbReference>
<evidence type="ECO:0000259" key="6">
    <source>
        <dbReference type="PROSITE" id="PS50977"/>
    </source>
</evidence>
<dbReference type="InterPro" id="IPR009057">
    <property type="entry name" value="Homeodomain-like_sf"/>
</dbReference>
<dbReference type="InterPro" id="IPR001647">
    <property type="entry name" value="HTH_TetR"/>
</dbReference>
<evidence type="ECO:0000256" key="2">
    <source>
        <dbReference type="ARBA" id="ARBA00023125"/>
    </source>
</evidence>
<keyword evidence="1" id="KW-0805">Transcription regulation</keyword>
<evidence type="ECO:0000256" key="5">
    <source>
        <dbReference type="SAM" id="MobiDB-lite"/>
    </source>
</evidence>
<dbReference type="InterPro" id="IPR050109">
    <property type="entry name" value="HTH-type_TetR-like_transc_reg"/>
</dbReference>
<sequence>MTNAEESAENPAVKTEVKPAVKPTVKSASQRAKAPKKSALKKQELLQQALLLLAEKGFAALNLRDLASRAGMSLGLIHYYFSDKQALLIEALQLYKSGFIAQLHTTLLQADDADQLINTAVQVFTAIATEPQSLHRLWYDLKAQAMFDTAFREVLHQTEQQLIDLCAVFLNKLKHLRGTTSPLSPLDLYLLLDSHLQYAMLHQGEEKASGEWLAGVIRKEIN</sequence>
<accession>A0A941DJ07</accession>
<dbReference type="EMBL" id="JAGSPN010000003">
    <property type="protein sequence ID" value="MBR7781847.1"/>
    <property type="molecule type" value="Genomic_DNA"/>
</dbReference>
<dbReference type="PANTHER" id="PTHR30055:SF234">
    <property type="entry name" value="HTH-TYPE TRANSCRIPTIONAL REGULATOR BETI"/>
    <property type="match status" value="1"/>
</dbReference>
<comment type="caution">
    <text evidence="7">The sequence shown here is derived from an EMBL/GenBank/DDBJ whole genome shotgun (WGS) entry which is preliminary data.</text>
</comment>
<dbReference type="Pfam" id="PF00440">
    <property type="entry name" value="TetR_N"/>
    <property type="match status" value="1"/>
</dbReference>
<dbReference type="RefSeq" id="WP_212687181.1">
    <property type="nucleotide sequence ID" value="NZ_JAGSPN010000003.1"/>
</dbReference>
<feature type="region of interest" description="Disordered" evidence="5">
    <location>
        <begin position="1"/>
        <end position="36"/>
    </location>
</feature>
<evidence type="ECO:0000313" key="7">
    <source>
        <dbReference type="EMBL" id="MBR7781847.1"/>
    </source>
</evidence>
<dbReference type="PANTHER" id="PTHR30055">
    <property type="entry name" value="HTH-TYPE TRANSCRIPTIONAL REGULATOR RUTR"/>
    <property type="match status" value="1"/>
</dbReference>
<evidence type="ECO:0000256" key="1">
    <source>
        <dbReference type="ARBA" id="ARBA00023015"/>
    </source>
</evidence>
<evidence type="ECO:0000256" key="4">
    <source>
        <dbReference type="PROSITE-ProRule" id="PRU00335"/>
    </source>
</evidence>
<reference evidence="7" key="1">
    <citation type="submission" date="2021-04" db="EMBL/GenBank/DDBJ databases">
        <title>novel species isolated from subtropical streams in China.</title>
        <authorList>
            <person name="Lu H."/>
        </authorList>
    </citation>
    <scope>NUCLEOTIDE SEQUENCE</scope>
    <source>
        <strain evidence="7">LFS511W</strain>
    </source>
</reference>
<keyword evidence="2 4" id="KW-0238">DNA-binding</keyword>
<dbReference type="Gene3D" id="1.10.357.10">
    <property type="entry name" value="Tetracycline Repressor, domain 2"/>
    <property type="match status" value="1"/>
</dbReference>
<evidence type="ECO:0000313" key="8">
    <source>
        <dbReference type="Proteomes" id="UP000680067"/>
    </source>
</evidence>
<gene>
    <name evidence="7" type="ORF">KDM89_06820</name>
</gene>
<feature type="DNA-binding region" description="H-T-H motif" evidence="4">
    <location>
        <begin position="62"/>
        <end position="81"/>
    </location>
</feature>
<keyword evidence="8" id="KW-1185">Reference proteome</keyword>
<feature type="domain" description="HTH tetR-type" evidence="6">
    <location>
        <begin position="39"/>
        <end position="99"/>
    </location>
</feature>